<organism evidence="10 11">
    <name type="scientific">Ascochyta lentis</name>
    <dbReference type="NCBI Taxonomy" id="205686"/>
    <lineage>
        <taxon>Eukaryota</taxon>
        <taxon>Fungi</taxon>
        <taxon>Dikarya</taxon>
        <taxon>Ascomycota</taxon>
        <taxon>Pezizomycotina</taxon>
        <taxon>Dothideomycetes</taxon>
        <taxon>Pleosporomycetidae</taxon>
        <taxon>Pleosporales</taxon>
        <taxon>Pleosporineae</taxon>
        <taxon>Didymellaceae</taxon>
        <taxon>Ascochyta</taxon>
    </lineage>
</organism>
<dbReference type="EMBL" id="RZGK01000002">
    <property type="protein sequence ID" value="KAF9700913.1"/>
    <property type="molecule type" value="Genomic_DNA"/>
</dbReference>
<dbReference type="Pfam" id="PF00394">
    <property type="entry name" value="Cu-oxidase"/>
    <property type="match status" value="1"/>
</dbReference>
<keyword evidence="7" id="KW-0732">Signal</keyword>
<keyword evidence="4" id="KW-0560">Oxidoreductase</keyword>
<dbReference type="PANTHER" id="PTHR11709">
    <property type="entry name" value="MULTI-COPPER OXIDASE"/>
    <property type="match status" value="1"/>
</dbReference>
<evidence type="ECO:0000256" key="5">
    <source>
        <dbReference type="ARBA" id="ARBA00023008"/>
    </source>
</evidence>
<evidence type="ECO:0000259" key="8">
    <source>
        <dbReference type="Pfam" id="PF00394"/>
    </source>
</evidence>
<evidence type="ECO:0000256" key="2">
    <source>
        <dbReference type="ARBA" id="ARBA00022723"/>
    </source>
</evidence>
<evidence type="ECO:0000313" key="11">
    <source>
        <dbReference type="Proteomes" id="UP000651452"/>
    </source>
</evidence>
<dbReference type="OrthoDB" id="2121828at2759"/>
<reference evidence="10" key="2">
    <citation type="submission" date="2020-09" db="EMBL/GenBank/DDBJ databases">
        <title>Reference genome assembly for Australian Ascochyta lentis isolate Al4.</title>
        <authorList>
            <person name="Lee R.C."/>
            <person name="Farfan-Caceres L.M."/>
            <person name="Debler J.W."/>
            <person name="Williams A.H."/>
            <person name="Henares B.M."/>
        </authorList>
    </citation>
    <scope>NUCLEOTIDE SEQUENCE</scope>
    <source>
        <strain evidence="10">Al4</strain>
    </source>
</reference>
<dbReference type="Pfam" id="PF07732">
    <property type="entry name" value="Cu-oxidase_3"/>
    <property type="match status" value="1"/>
</dbReference>
<evidence type="ECO:0000256" key="4">
    <source>
        <dbReference type="ARBA" id="ARBA00023002"/>
    </source>
</evidence>
<keyword evidence="11" id="KW-1185">Reference proteome</keyword>
<dbReference type="InterPro" id="IPR008972">
    <property type="entry name" value="Cupredoxin"/>
</dbReference>
<sequence>MRPLPTLVCLVAGTAAIPALKSSHPGNTISNSKSKLSDDSITSLHLTSGSDKKAVLSPESSLYQAIEFYQASGLYQGVSIYKALKLYQANHFHQIHEAYKFLQIIDIYKVTNVHKTINIYKAIIHHPIIHPNQTIHLFQALDTHIHKLHQATHLPFPTTINNHQTFEHHAFPNLNSTNVSKVHAIDNSHGFDYIFTATTLVHASQPLTIARGIHNNTLFGQQRSRPHSVGDTVKIHVTNRLTDNGTTMHWHGVRQNGTVQADGVPSIIQCPDALEPQPGTTHTYTWRATQYGTSWYHSHYALQAWTGVFGAIVIHGPATANYDVDVGPVMVTDWSHSTVDALWTSAQTKGPPTLDTALINGMGTFNGTGERFEMVFEAGKKHRLRFVNSAIDTAFKLSLDGHTMTVIAMDFVPVVPFEIDVLDIIMGQRYDVVIAADQTATDYWFRAIPQASCSRNDNTNDIRAVVRYSNSSVADPTTTAWNQTDACVDVSYSSLVPHVSHTVVSPTLQNTTLGVSVGKDSSSLFKRTIGLDSMKVIWNNPSLLQIAEGNATWETAENAYLLPEANK</sequence>
<dbReference type="InterPro" id="IPR045087">
    <property type="entry name" value="Cu-oxidase_fam"/>
</dbReference>
<dbReference type="Gene3D" id="2.60.40.420">
    <property type="entry name" value="Cupredoxins - blue copper proteins"/>
    <property type="match status" value="2"/>
</dbReference>
<dbReference type="InterPro" id="IPR011707">
    <property type="entry name" value="Cu-oxidase-like_N"/>
</dbReference>
<evidence type="ECO:0000313" key="10">
    <source>
        <dbReference type="EMBL" id="KAF9700913.1"/>
    </source>
</evidence>
<dbReference type="Proteomes" id="UP000651452">
    <property type="component" value="Unassembled WGS sequence"/>
</dbReference>
<keyword evidence="2" id="KW-0479">Metal-binding</keyword>
<evidence type="ECO:0000256" key="6">
    <source>
        <dbReference type="ARBA" id="ARBA00023180"/>
    </source>
</evidence>
<evidence type="ECO:0000259" key="9">
    <source>
        <dbReference type="Pfam" id="PF07732"/>
    </source>
</evidence>
<dbReference type="SUPFAM" id="SSF49503">
    <property type="entry name" value="Cupredoxins"/>
    <property type="match status" value="2"/>
</dbReference>
<feature type="chain" id="PRO_5034986922" description="Laccase" evidence="7">
    <location>
        <begin position="17"/>
        <end position="567"/>
    </location>
</feature>
<evidence type="ECO:0000256" key="3">
    <source>
        <dbReference type="ARBA" id="ARBA00022737"/>
    </source>
</evidence>
<name>A0A8H7MM52_9PLEO</name>
<keyword evidence="6" id="KW-0325">Glycoprotein</keyword>
<comment type="similarity">
    <text evidence="1">Belongs to the multicopper oxidase family.</text>
</comment>
<gene>
    <name evidence="10" type="ORF">EKO04_000441</name>
</gene>
<dbReference type="GO" id="GO:0016491">
    <property type="term" value="F:oxidoreductase activity"/>
    <property type="evidence" value="ECO:0007669"/>
    <property type="project" value="UniProtKB-KW"/>
</dbReference>
<evidence type="ECO:0000256" key="7">
    <source>
        <dbReference type="SAM" id="SignalP"/>
    </source>
</evidence>
<feature type="signal peptide" evidence="7">
    <location>
        <begin position="1"/>
        <end position="16"/>
    </location>
</feature>
<dbReference type="PANTHER" id="PTHR11709:SF502">
    <property type="entry name" value="MULTICOPPER OXIDASE"/>
    <property type="match status" value="1"/>
</dbReference>
<feature type="domain" description="Plastocyanin-like" evidence="9">
    <location>
        <begin position="230"/>
        <end position="317"/>
    </location>
</feature>
<keyword evidence="3" id="KW-0677">Repeat</keyword>
<dbReference type="AlphaFoldDB" id="A0A8H7MM52"/>
<feature type="domain" description="Plastocyanin-like" evidence="8">
    <location>
        <begin position="328"/>
        <end position="470"/>
    </location>
</feature>
<dbReference type="GO" id="GO:0005507">
    <property type="term" value="F:copper ion binding"/>
    <property type="evidence" value="ECO:0007669"/>
    <property type="project" value="InterPro"/>
</dbReference>
<comment type="caution">
    <text evidence="10">The sequence shown here is derived from an EMBL/GenBank/DDBJ whole genome shotgun (WGS) entry which is preliminary data.</text>
</comment>
<accession>A0A8H7MM52</accession>
<reference evidence="10" key="1">
    <citation type="submission" date="2018-12" db="EMBL/GenBank/DDBJ databases">
        <authorList>
            <person name="Syme R.A."/>
            <person name="Farfan-Caceres L."/>
            <person name="Lichtenzveig J."/>
        </authorList>
    </citation>
    <scope>NUCLEOTIDE SEQUENCE</scope>
    <source>
        <strain evidence="10">Al4</strain>
    </source>
</reference>
<dbReference type="CDD" id="cd13880">
    <property type="entry name" value="CuRO_2_MaLCC_like"/>
    <property type="match status" value="1"/>
</dbReference>
<evidence type="ECO:0008006" key="12">
    <source>
        <dbReference type="Google" id="ProtNLM"/>
    </source>
</evidence>
<protein>
    <recommendedName>
        <fullName evidence="12">Laccase</fullName>
    </recommendedName>
</protein>
<dbReference type="InterPro" id="IPR001117">
    <property type="entry name" value="Cu-oxidase_2nd"/>
</dbReference>
<dbReference type="FunFam" id="2.60.40.420:FF:000038">
    <property type="entry name" value="Extracellular dihydrogeodin oxidase/laccase"/>
    <property type="match status" value="1"/>
</dbReference>
<evidence type="ECO:0000256" key="1">
    <source>
        <dbReference type="ARBA" id="ARBA00010609"/>
    </source>
</evidence>
<keyword evidence="5" id="KW-0186">Copper</keyword>
<proteinExistence type="inferred from homology"/>